<accession>A0A4R6YGN6</accession>
<dbReference type="AlphaFoldDB" id="A0A4R6YGN6"/>
<dbReference type="EMBL" id="SNZF01000008">
    <property type="protein sequence ID" value="TDR35703.1"/>
    <property type="molecule type" value="Genomic_DNA"/>
</dbReference>
<name>A0A4R6YGN6_9HYPH</name>
<proteinExistence type="predicted"/>
<evidence type="ECO:0000256" key="1">
    <source>
        <dbReference type="SAM" id="MobiDB-lite"/>
    </source>
</evidence>
<dbReference type="RefSeq" id="WP_133674936.1">
    <property type="nucleotide sequence ID" value="NZ_SNZF01000008.1"/>
</dbReference>
<feature type="region of interest" description="Disordered" evidence="1">
    <location>
        <begin position="1"/>
        <end position="24"/>
    </location>
</feature>
<reference evidence="2 3" key="1">
    <citation type="submission" date="2019-03" db="EMBL/GenBank/DDBJ databases">
        <title>Genomic Encyclopedia of Type Strains, Phase IV (KMG-IV): sequencing the most valuable type-strain genomes for metagenomic binning, comparative biology and taxonomic classification.</title>
        <authorList>
            <person name="Goeker M."/>
        </authorList>
    </citation>
    <scope>NUCLEOTIDE SEQUENCE [LARGE SCALE GENOMIC DNA]</scope>
    <source>
        <strain evidence="2 3">DSM 11603</strain>
    </source>
</reference>
<keyword evidence="3" id="KW-1185">Reference proteome</keyword>
<evidence type="ECO:0000313" key="2">
    <source>
        <dbReference type="EMBL" id="TDR35703.1"/>
    </source>
</evidence>
<dbReference type="OrthoDB" id="8304999at2"/>
<feature type="compositionally biased region" description="Low complexity" evidence="1">
    <location>
        <begin position="12"/>
        <end position="24"/>
    </location>
</feature>
<organism evidence="2 3">
    <name type="scientific">Aquamicrobium defluvii</name>
    <dbReference type="NCBI Taxonomy" id="69279"/>
    <lineage>
        <taxon>Bacteria</taxon>
        <taxon>Pseudomonadati</taxon>
        <taxon>Pseudomonadota</taxon>
        <taxon>Alphaproteobacteria</taxon>
        <taxon>Hyphomicrobiales</taxon>
        <taxon>Phyllobacteriaceae</taxon>
        <taxon>Aquamicrobium</taxon>
    </lineage>
</organism>
<gene>
    <name evidence="2" type="ORF">DES43_108128</name>
</gene>
<protein>
    <submittedName>
        <fullName evidence="2">Uncharacterized protein</fullName>
    </submittedName>
</protein>
<dbReference type="Proteomes" id="UP000294958">
    <property type="component" value="Unassembled WGS sequence"/>
</dbReference>
<evidence type="ECO:0000313" key="3">
    <source>
        <dbReference type="Proteomes" id="UP000294958"/>
    </source>
</evidence>
<comment type="caution">
    <text evidence="2">The sequence shown here is derived from an EMBL/GenBank/DDBJ whole genome shotgun (WGS) entry which is preliminary data.</text>
</comment>
<feature type="compositionally biased region" description="Basic and acidic residues" evidence="1">
    <location>
        <begin position="189"/>
        <end position="200"/>
    </location>
</feature>
<feature type="region of interest" description="Disordered" evidence="1">
    <location>
        <begin position="171"/>
        <end position="200"/>
    </location>
</feature>
<sequence>MPKKPVDPLSEAHTPAAAGGEAAQAALPGADPVDLLAGSPDLEATDLLAMVAEPVLTQRRARGRPKGAANRKNGDMIGYLGALGHRDPWVTLSLIQSADFAQLCRLVGANTAGSKLAVLGLMKGAAETIMNYHHSKKPQQLDLPVGDKRPLMVIGDGNNIAIMAGQGFAGDEFMPPDDSEQNQGLIDGEAVRHKPDQSHV</sequence>